<protein>
    <submittedName>
        <fullName evidence="1">Domain of uncharacterized function (DUF2018)</fullName>
    </submittedName>
</protein>
<sequence>MWEEWNDLEVLAGDPVQKWSDIVLHASPTLAKKELDRLLELLAIYEVAFEESGADLRKFIHTHKEAIEAQKRNIAIESSAKILSENE</sequence>
<reference evidence="1 2" key="1">
    <citation type="submission" date="2018-06" db="EMBL/GenBank/DDBJ databases">
        <authorList>
            <consortium name="Pathogen Informatics"/>
            <person name="Doyle S."/>
        </authorList>
    </citation>
    <scope>NUCLEOTIDE SEQUENCE [LARGE SCALE GENOMIC DNA]</scope>
    <source>
        <strain evidence="1 2">NCTC12410</strain>
    </source>
</reference>
<dbReference type="EMBL" id="UGHV01000001">
    <property type="protein sequence ID" value="STO97697.1"/>
    <property type="molecule type" value="Genomic_DNA"/>
</dbReference>
<dbReference type="Proteomes" id="UP000254841">
    <property type="component" value="Unassembled WGS sequence"/>
</dbReference>
<organism evidence="1 2">
    <name type="scientific">Helicobacter canis</name>
    <dbReference type="NCBI Taxonomy" id="29419"/>
    <lineage>
        <taxon>Bacteria</taxon>
        <taxon>Pseudomonadati</taxon>
        <taxon>Campylobacterota</taxon>
        <taxon>Epsilonproteobacteria</taxon>
        <taxon>Campylobacterales</taxon>
        <taxon>Helicobacteraceae</taxon>
        <taxon>Helicobacter</taxon>
    </lineage>
</organism>
<dbReference type="InterPro" id="IPR018563">
    <property type="entry name" value="DUF2018"/>
</dbReference>
<name>A0A377J5C7_9HELI</name>
<dbReference type="InterPro" id="IPR023126">
    <property type="entry name" value="HP0242-like_sf"/>
</dbReference>
<evidence type="ECO:0000313" key="2">
    <source>
        <dbReference type="Proteomes" id="UP000254841"/>
    </source>
</evidence>
<dbReference type="AlphaFoldDB" id="A0A377J5C7"/>
<dbReference type="Pfam" id="PF09442">
    <property type="entry name" value="DUF2018"/>
    <property type="match status" value="1"/>
</dbReference>
<dbReference type="SUPFAM" id="SSF158752">
    <property type="entry name" value="HP0242-like"/>
    <property type="match status" value="1"/>
</dbReference>
<evidence type="ECO:0000313" key="1">
    <source>
        <dbReference type="EMBL" id="STO97697.1"/>
    </source>
</evidence>
<gene>
    <name evidence="1" type="ORF">NCTC12410_01532</name>
</gene>
<dbReference type="Gene3D" id="1.20.120.1980">
    <property type="entry name" value="Knotted protein, ribbon-helix-helix DNA-binding domain"/>
    <property type="match status" value="1"/>
</dbReference>
<accession>A0A377J5C7</accession>
<proteinExistence type="predicted"/>
<dbReference type="OrthoDB" id="5327906at2"/>
<dbReference type="RefSeq" id="WP_115011918.1">
    <property type="nucleotide sequence ID" value="NZ_UGHV01000001.1"/>
</dbReference>